<dbReference type="AlphaFoldDB" id="A0A835XNB1"/>
<comment type="caution">
    <text evidence="3">The sequence shown here is derived from an EMBL/GenBank/DDBJ whole genome shotgun (WGS) entry which is preliminary data.</text>
</comment>
<dbReference type="InterPro" id="IPR002625">
    <property type="entry name" value="Smr_dom"/>
</dbReference>
<dbReference type="SUPFAM" id="SSF160443">
    <property type="entry name" value="SMR domain-like"/>
    <property type="match status" value="1"/>
</dbReference>
<feature type="region of interest" description="Disordered" evidence="1">
    <location>
        <begin position="1"/>
        <end position="25"/>
    </location>
</feature>
<evidence type="ECO:0000313" key="3">
    <source>
        <dbReference type="EMBL" id="KAG2486502.1"/>
    </source>
</evidence>
<reference evidence="3" key="1">
    <citation type="journal article" date="2020" name="bioRxiv">
        <title>Comparative genomics of Chlamydomonas.</title>
        <authorList>
            <person name="Craig R.J."/>
            <person name="Hasan A.R."/>
            <person name="Ness R.W."/>
            <person name="Keightley P.D."/>
        </authorList>
    </citation>
    <scope>NUCLEOTIDE SEQUENCE</scope>
    <source>
        <strain evidence="3">CCAP 11/70</strain>
    </source>
</reference>
<keyword evidence="4" id="KW-1185">Reference proteome</keyword>
<dbReference type="InterPro" id="IPR053020">
    <property type="entry name" value="Smr_domain_protein"/>
</dbReference>
<sequence>MGNLASAPAGRVLDPDRVTGDPATPEYWRAKGDAHAHQRNEAFAASKAAYDARDHARAGELSCRGKQHAEQSKAAHARAAQLLLARNNARSGPGQLDLHGLRVGEAVEAVERALEAARRDGGPQRLVLIVGKGLHSPDGQSKLRPAIEGLVRRQGVHVRAGVPNAGCITVELLPPGQNGWVEWVLGACVIC</sequence>
<dbReference type="Pfam" id="PF01713">
    <property type="entry name" value="Smr"/>
    <property type="match status" value="1"/>
</dbReference>
<dbReference type="SMART" id="SM00463">
    <property type="entry name" value="SMR"/>
    <property type="match status" value="1"/>
</dbReference>
<dbReference type="OrthoDB" id="3231855at2759"/>
<dbReference type="InterPro" id="IPR036063">
    <property type="entry name" value="Smr_dom_sf"/>
</dbReference>
<accession>A0A835XNB1</accession>
<name>A0A835XNB1_9CHLO</name>
<dbReference type="PANTHER" id="PTHR47417:SF1">
    <property type="entry name" value="SMR DOMAIN-CONTAINING PROTEIN YPL199C"/>
    <property type="match status" value="1"/>
</dbReference>
<evidence type="ECO:0000259" key="2">
    <source>
        <dbReference type="PROSITE" id="PS50828"/>
    </source>
</evidence>
<dbReference type="EMBL" id="JAEHOE010000111">
    <property type="protein sequence ID" value="KAG2486502.1"/>
    <property type="molecule type" value="Genomic_DNA"/>
</dbReference>
<organism evidence="3 4">
    <name type="scientific">Edaphochlamys debaryana</name>
    <dbReference type="NCBI Taxonomy" id="47281"/>
    <lineage>
        <taxon>Eukaryota</taxon>
        <taxon>Viridiplantae</taxon>
        <taxon>Chlorophyta</taxon>
        <taxon>core chlorophytes</taxon>
        <taxon>Chlorophyceae</taxon>
        <taxon>CS clade</taxon>
        <taxon>Chlamydomonadales</taxon>
        <taxon>Chlamydomonadales incertae sedis</taxon>
        <taxon>Edaphochlamys</taxon>
    </lineage>
</organism>
<gene>
    <name evidence="3" type="ORF">HYH03_014804</name>
</gene>
<dbReference type="Proteomes" id="UP000612055">
    <property type="component" value="Unassembled WGS sequence"/>
</dbReference>
<dbReference type="Gene3D" id="3.30.1370.110">
    <property type="match status" value="1"/>
</dbReference>
<proteinExistence type="predicted"/>
<dbReference type="Pfam" id="PF08590">
    <property type="entry name" value="DUF1771"/>
    <property type="match status" value="1"/>
</dbReference>
<dbReference type="InterPro" id="IPR013899">
    <property type="entry name" value="DUF1771"/>
</dbReference>
<dbReference type="PANTHER" id="PTHR47417">
    <property type="entry name" value="SMR DOMAIN-CONTAINING PROTEIN YPL199C"/>
    <property type="match status" value="1"/>
</dbReference>
<evidence type="ECO:0000256" key="1">
    <source>
        <dbReference type="SAM" id="MobiDB-lite"/>
    </source>
</evidence>
<dbReference type="PROSITE" id="PS50828">
    <property type="entry name" value="SMR"/>
    <property type="match status" value="1"/>
</dbReference>
<evidence type="ECO:0000313" key="4">
    <source>
        <dbReference type="Proteomes" id="UP000612055"/>
    </source>
</evidence>
<protein>
    <recommendedName>
        <fullName evidence="2">Smr domain-containing protein</fullName>
    </recommendedName>
</protein>
<feature type="domain" description="Smr" evidence="2">
    <location>
        <begin position="96"/>
        <end position="173"/>
    </location>
</feature>
<dbReference type="SMART" id="SM01162">
    <property type="entry name" value="DUF1771"/>
    <property type="match status" value="1"/>
</dbReference>